<dbReference type="EMBL" id="JAVYJV010000014">
    <property type="protein sequence ID" value="KAK4354333.1"/>
    <property type="molecule type" value="Genomic_DNA"/>
</dbReference>
<feature type="compositionally biased region" description="Basic and acidic residues" evidence="1">
    <location>
        <begin position="22"/>
        <end position="48"/>
    </location>
</feature>
<evidence type="ECO:0000313" key="3">
    <source>
        <dbReference type="Proteomes" id="UP001291623"/>
    </source>
</evidence>
<evidence type="ECO:0000256" key="1">
    <source>
        <dbReference type="SAM" id="MobiDB-lite"/>
    </source>
</evidence>
<feature type="region of interest" description="Disordered" evidence="1">
    <location>
        <begin position="22"/>
        <end position="58"/>
    </location>
</feature>
<reference evidence="2" key="1">
    <citation type="submission" date="2023-12" db="EMBL/GenBank/DDBJ databases">
        <title>Genome assembly of Anisodus tanguticus.</title>
        <authorList>
            <person name="Wang Y.-J."/>
        </authorList>
    </citation>
    <scope>NUCLEOTIDE SEQUENCE</scope>
    <source>
        <strain evidence="2">KB-2021</strain>
        <tissue evidence="2">Leaf</tissue>
    </source>
</reference>
<proteinExistence type="predicted"/>
<evidence type="ECO:0000313" key="2">
    <source>
        <dbReference type="EMBL" id="KAK4354333.1"/>
    </source>
</evidence>
<gene>
    <name evidence="2" type="ORF">RND71_026527</name>
</gene>
<protein>
    <submittedName>
        <fullName evidence="2">Uncharacterized protein</fullName>
    </submittedName>
</protein>
<sequence>MYWKLCQQNTCSSRASAKFLRKAREENSKQAELEKKKVQKEAEMDKAKGISLRKKAVE</sequence>
<accession>A0AAE1RP26</accession>
<keyword evidence="3" id="KW-1185">Reference proteome</keyword>
<dbReference type="Proteomes" id="UP001291623">
    <property type="component" value="Unassembled WGS sequence"/>
</dbReference>
<comment type="caution">
    <text evidence="2">The sequence shown here is derived from an EMBL/GenBank/DDBJ whole genome shotgun (WGS) entry which is preliminary data.</text>
</comment>
<dbReference type="AlphaFoldDB" id="A0AAE1RP26"/>
<name>A0AAE1RP26_9SOLA</name>
<organism evidence="2 3">
    <name type="scientific">Anisodus tanguticus</name>
    <dbReference type="NCBI Taxonomy" id="243964"/>
    <lineage>
        <taxon>Eukaryota</taxon>
        <taxon>Viridiplantae</taxon>
        <taxon>Streptophyta</taxon>
        <taxon>Embryophyta</taxon>
        <taxon>Tracheophyta</taxon>
        <taxon>Spermatophyta</taxon>
        <taxon>Magnoliopsida</taxon>
        <taxon>eudicotyledons</taxon>
        <taxon>Gunneridae</taxon>
        <taxon>Pentapetalae</taxon>
        <taxon>asterids</taxon>
        <taxon>lamiids</taxon>
        <taxon>Solanales</taxon>
        <taxon>Solanaceae</taxon>
        <taxon>Solanoideae</taxon>
        <taxon>Hyoscyameae</taxon>
        <taxon>Anisodus</taxon>
    </lineage>
</organism>